<reference evidence="1 2" key="1">
    <citation type="submission" date="2024-03" db="EMBL/GenBank/DDBJ databases">
        <title>Draft genome sequence of Pseudonocardia tropica JCM 19149.</title>
        <authorList>
            <person name="Butdee W."/>
            <person name="Duangmal K."/>
        </authorList>
    </citation>
    <scope>NUCLEOTIDE SEQUENCE [LARGE SCALE GENOMIC DNA]</scope>
    <source>
        <strain evidence="1 2">JCM 19149</strain>
    </source>
</reference>
<dbReference type="RefSeq" id="WP_345644314.1">
    <property type="nucleotide sequence ID" value="NZ_BAABLY010000025.1"/>
</dbReference>
<organism evidence="1 2">
    <name type="scientific">Pseudonocardia tropica</name>
    <dbReference type="NCBI Taxonomy" id="681289"/>
    <lineage>
        <taxon>Bacteria</taxon>
        <taxon>Bacillati</taxon>
        <taxon>Actinomycetota</taxon>
        <taxon>Actinomycetes</taxon>
        <taxon>Pseudonocardiales</taxon>
        <taxon>Pseudonocardiaceae</taxon>
        <taxon>Pseudonocardia</taxon>
    </lineage>
</organism>
<proteinExistence type="predicted"/>
<name>A0ABV1JXI8_9PSEU</name>
<accession>A0ABV1JXI8</accession>
<sequence>MAERGSRIRRARWYELPTVTYRRTVLTGTIVTMNAPDSPVHALGLEALRGTPGWSTAIERLRAAWADGGAVAGDRARAARTHFIGKRGLMVLDVVLSNQRRYDRRVVPMLDRWAARMRQVDGTPTLAWLRDNPGSYDGLGLRRHEPRTIAEVTSGLLRYGATHGAVDEDGACAGWAVGTAGLELAPKIDPYVGSVHGIGPALFAYCRLLCGADTIKPDVRVLKQMRTFGVQIPPADAAAGFVVAGAMAQEVGVSLAELDQLLWYRE</sequence>
<evidence type="ECO:0000313" key="2">
    <source>
        <dbReference type="Proteomes" id="UP001464923"/>
    </source>
</evidence>
<gene>
    <name evidence="1" type="ORF">WHI96_17790</name>
</gene>
<evidence type="ECO:0000313" key="1">
    <source>
        <dbReference type="EMBL" id="MEQ3540667.1"/>
    </source>
</evidence>
<dbReference type="EMBL" id="JBEDNP010000010">
    <property type="protein sequence ID" value="MEQ3540667.1"/>
    <property type="molecule type" value="Genomic_DNA"/>
</dbReference>
<protein>
    <submittedName>
        <fullName evidence="1">Uncharacterized protein</fullName>
    </submittedName>
</protein>
<dbReference type="Proteomes" id="UP001464923">
    <property type="component" value="Unassembled WGS sequence"/>
</dbReference>
<comment type="caution">
    <text evidence="1">The sequence shown here is derived from an EMBL/GenBank/DDBJ whole genome shotgun (WGS) entry which is preliminary data.</text>
</comment>
<keyword evidence="2" id="KW-1185">Reference proteome</keyword>